<dbReference type="Proteomes" id="UP001499959">
    <property type="component" value="Unassembled WGS sequence"/>
</dbReference>
<comment type="caution">
    <text evidence="2">The sequence shown here is derived from an EMBL/GenBank/DDBJ whole genome shotgun (WGS) entry which is preliminary data.</text>
</comment>
<sequence length="86" mass="9138">MAGLVGEEGRKAMREKEKARREPGLILESLSLRNDDGPDHPAGVWGSGRRAREVMPEAIRALDIDRGCGVVMRSACSHADPAGASG</sequence>
<dbReference type="EMBL" id="BAABJE010000023">
    <property type="protein sequence ID" value="GAA4805417.1"/>
    <property type="molecule type" value="Genomic_DNA"/>
</dbReference>
<organism evidence="2 3">
    <name type="scientific">Lysobacter hankyongensis</name>
    <dbReference type="NCBI Taxonomy" id="1176535"/>
    <lineage>
        <taxon>Bacteria</taxon>
        <taxon>Pseudomonadati</taxon>
        <taxon>Pseudomonadota</taxon>
        <taxon>Gammaproteobacteria</taxon>
        <taxon>Lysobacterales</taxon>
        <taxon>Lysobacteraceae</taxon>
        <taxon>Lysobacter</taxon>
    </lineage>
</organism>
<protein>
    <submittedName>
        <fullName evidence="2">Uncharacterized protein</fullName>
    </submittedName>
</protein>
<name>A0ABP9CAX7_9GAMM</name>
<proteinExistence type="predicted"/>
<evidence type="ECO:0000313" key="2">
    <source>
        <dbReference type="EMBL" id="GAA4805417.1"/>
    </source>
</evidence>
<evidence type="ECO:0000256" key="1">
    <source>
        <dbReference type="SAM" id="MobiDB-lite"/>
    </source>
</evidence>
<keyword evidence="3" id="KW-1185">Reference proteome</keyword>
<accession>A0ABP9CAX7</accession>
<feature type="compositionally biased region" description="Basic and acidic residues" evidence="1">
    <location>
        <begin position="7"/>
        <end position="23"/>
    </location>
</feature>
<reference evidence="3" key="1">
    <citation type="journal article" date="2019" name="Int. J. Syst. Evol. Microbiol.">
        <title>The Global Catalogue of Microorganisms (GCM) 10K type strain sequencing project: providing services to taxonomists for standard genome sequencing and annotation.</title>
        <authorList>
            <consortium name="The Broad Institute Genomics Platform"/>
            <consortium name="The Broad Institute Genome Sequencing Center for Infectious Disease"/>
            <person name="Wu L."/>
            <person name="Ma J."/>
        </authorList>
    </citation>
    <scope>NUCLEOTIDE SEQUENCE [LARGE SCALE GENOMIC DNA]</scope>
    <source>
        <strain evidence="3">JCM 18204</strain>
    </source>
</reference>
<feature type="region of interest" description="Disordered" evidence="1">
    <location>
        <begin position="1"/>
        <end position="23"/>
    </location>
</feature>
<evidence type="ECO:0000313" key="3">
    <source>
        <dbReference type="Proteomes" id="UP001499959"/>
    </source>
</evidence>
<gene>
    <name evidence="2" type="ORF">GCM10023307_35100</name>
</gene>